<dbReference type="InterPro" id="IPR013078">
    <property type="entry name" value="His_Pase_superF_clade-1"/>
</dbReference>
<dbReference type="Pfam" id="PF00300">
    <property type="entry name" value="His_Phos_1"/>
    <property type="match status" value="1"/>
</dbReference>
<evidence type="ECO:0008006" key="4">
    <source>
        <dbReference type="Google" id="ProtNLM"/>
    </source>
</evidence>
<dbReference type="InterPro" id="IPR050275">
    <property type="entry name" value="PGM_Phosphatase"/>
</dbReference>
<dbReference type="Proteomes" id="UP000751190">
    <property type="component" value="Unassembled WGS sequence"/>
</dbReference>
<gene>
    <name evidence="2" type="ORF">KFE25_005148</name>
</gene>
<dbReference type="OMA" id="RGTISQC"/>
<proteinExistence type="predicted"/>
<dbReference type="PANTHER" id="PTHR48100">
    <property type="entry name" value="BROAD-SPECIFICITY PHOSPHATASE YOR283W-RELATED"/>
    <property type="match status" value="1"/>
</dbReference>
<dbReference type="SMART" id="SM00855">
    <property type="entry name" value="PGAM"/>
    <property type="match status" value="1"/>
</dbReference>
<keyword evidence="1" id="KW-0472">Membrane</keyword>
<name>A0A8J6C4G7_DIALT</name>
<dbReference type="GO" id="GO:0016791">
    <property type="term" value="F:phosphatase activity"/>
    <property type="evidence" value="ECO:0007669"/>
    <property type="project" value="TreeGrafter"/>
</dbReference>
<comment type="caution">
    <text evidence="2">The sequence shown here is derived from an EMBL/GenBank/DDBJ whole genome shotgun (WGS) entry which is preliminary data.</text>
</comment>
<evidence type="ECO:0000256" key="1">
    <source>
        <dbReference type="SAM" id="Phobius"/>
    </source>
</evidence>
<protein>
    <recommendedName>
        <fullName evidence="4">Histidine phosphatase family protein</fullName>
    </recommendedName>
</protein>
<dbReference type="InterPro" id="IPR029033">
    <property type="entry name" value="His_PPase_superfam"/>
</dbReference>
<keyword evidence="3" id="KW-1185">Reference proteome</keyword>
<evidence type="ECO:0000313" key="3">
    <source>
        <dbReference type="Proteomes" id="UP000751190"/>
    </source>
</evidence>
<dbReference type="EMBL" id="JAGTXO010000054">
    <property type="protein sequence ID" value="KAG8458301.1"/>
    <property type="molecule type" value="Genomic_DNA"/>
</dbReference>
<accession>A0A8J6C4G7</accession>
<dbReference type="PANTHER" id="PTHR48100:SF1">
    <property type="entry name" value="HISTIDINE PHOSPHATASE FAMILY PROTEIN-RELATED"/>
    <property type="match status" value="1"/>
</dbReference>
<keyword evidence="1" id="KW-0812">Transmembrane</keyword>
<dbReference type="GO" id="GO:0005737">
    <property type="term" value="C:cytoplasm"/>
    <property type="evidence" value="ECO:0007669"/>
    <property type="project" value="TreeGrafter"/>
</dbReference>
<dbReference type="AlphaFoldDB" id="A0A8J6C4G7"/>
<dbReference type="OrthoDB" id="496981at2759"/>
<feature type="transmembrane region" description="Helical" evidence="1">
    <location>
        <begin position="268"/>
        <end position="287"/>
    </location>
</feature>
<evidence type="ECO:0000313" key="2">
    <source>
        <dbReference type="EMBL" id="KAG8458301.1"/>
    </source>
</evidence>
<organism evidence="2 3">
    <name type="scientific">Diacronema lutheri</name>
    <name type="common">Unicellular marine alga</name>
    <name type="synonym">Monochrysis lutheri</name>
    <dbReference type="NCBI Taxonomy" id="2081491"/>
    <lineage>
        <taxon>Eukaryota</taxon>
        <taxon>Haptista</taxon>
        <taxon>Haptophyta</taxon>
        <taxon>Pavlovophyceae</taxon>
        <taxon>Pavlovales</taxon>
        <taxon>Pavlovaceae</taxon>
        <taxon>Diacronema</taxon>
    </lineage>
</organism>
<dbReference type="SUPFAM" id="SSF53254">
    <property type="entry name" value="Phosphoglycerate mutase-like"/>
    <property type="match status" value="1"/>
</dbReference>
<sequence length="293" mass="32112">MSPAPSSRERTRKLVWFVRHGEATHNVSHDSTTRDPGLTPAGYTQAVQLDASGALRLGAQLVAASPMRRTLETAQLAVPAQLGVPRIATHLLQEIGTSNADTGRPPAELRAEFGDAFDLSELEEMWYVKPAPWCKQRRIGLDDGQRALAARMADFVRWLGARAEERVIVVTHHGFLCHLLGIELANCEVAAMELTPTLEWAVQPTALVRHLPIVGIDRVPMRHKGSAPLRASRETIAKHYGAYVLAASERAVSPHSARGSWALVRRRLLVLQAAAIAGIVTLALARLERLLRK</sequence>
<dbReference type="Gene3D" id="3.40.50.1240">
    <property type="entry name" value="Phosphoglycerate mutase-like"/>
    <property type="match status" value="1"/>
</dbReference>
<reference evidence="2" key="1">
    <citation type="submission" date="2021-05" db="EMBL/GenBank/DDBJ databases">
        <title>The genome of the haptophyte Pavlova lutheri (Diacronema luteri, Pavlovales) - a model for lipid biosynthesis in eukaryotic algae.</title>
        <authorList>
            <person name="Hulatt C.J."/>
            <person name="Posewitz M.C."/>
        </authorList>
    </citation>
    <scope>NUCLEOTIDE SEQUENCE</scope>
    <source>
        <strain evidence="2">NIVA-4/92</strain>
    </source>
</reference>
<keyword evidence="1" id="KW-1133">Transmembrane helix</keyword>
<dbReference type="CDD" id="cd07067">
    <property type="entry name" value="HP_PGM_like"/>
    <property type="match status" value="1"/>
</dbReference>